<sequence length="346" mass="38828">MPSSRDLLDGLAHLTGIRNAQRLEYSLLKTLDDIYENACIWAIQLDVEGQPRSLHTFDRKHDAVMTVPFDPKEQPVPDGLLEQALATGQPVAEADVSGRRVSVFPMSGLNEFSICLVFSFDGDDADESLDARLVKSFLSVYRNFVKLIDDAQTDELTGLLNRKTFDDNFRDLATLDRSVHRPGLPEDRRREPDPAETQIWLGVIDVDDFKKVNDGFGHVYGDEVLILLARLLQKSFRENDLIYRFGGEEFVVLAEVAGADRAAATFERLQHAVADYVVPRVGRVTTSIGVTQLRPYKTASAVLDEADQALYYAKENGKNRVCMYDRLVAEGMIKPSRIDVGEIELF</sequence>
<dbReference type="PANTHER" id="PTHR45138">
    <property type="entry name" value="REGULATORY COMPONENTS OF SENSORY TRANSDUCTION SYSTEM"/>
    <property type="match status" value="1"/>
</dbReference>
<dbReference type="KEGG" id="tvr:TVD_03835"/>
<dbReference type="GO" id="GO:0005886">
    <property type="term" value="C:plasma membrane"/>
    <property type="evidence" value="ECO:0007669"/>
    <property type="project" value="TreeGrafter"/>
</dbReference>
<dbReference type="PROSITE" id="PS50887">
    <property type="entry name" value="GGDEF"/>
    <property type="match status" value="1"/>
</dbReference>
<evidence type="ECO:0000259" key="4">
    <source>
        <dbReference type="PROSITE" id="PS50887"/>
    </source>
</evidence>
<evidence type="ECO:0000256" key="3">
    <source>
        <dbReference type="ARBA" id="ARBA00034247"/>
    </source>
</evidence>
<dbReference type="InterPro" id="IPR043128">
    <property type="entry name" value="Rev_trsase/Diguanyl_cyclase"/>
</dbReference>
<dbReference type="CDD" id="cd01949">
    <property type="entry name" value="GGDEF"/>
    <property type="match status" value="1"/>
</dbReference>
<comment type="catalytic activity">
    <reaction evidence="3">
        <text>2 GTP = 3',3'-c-di-GMP + 2 diphosphate</text>
        <dbReference type="Rhea" id="RHEA:24898"/>
        <dbReference type="ChEBI" id="CHEBI:33019"/>
        <dbReference type="ChEBI" id="CHEBI:37565"/>
        <dbReference type="ChEBI" id="CHEBI:58805"/>
        <dbReference type="EC" id="2.7.7.65"/>
    </reaction>
</comment>
<dbReference type="NCBIfam" id="TIGR00254">
    <property type="entry name" value="GGDEF"/>
    <property type="match status" value="1"/>
</dbReference>
<proteinExistence type="predicted"/>
<evidence type="ECO:0000313" key="6">
    <source>
        <dbReference type="Proteomes" id="UP000064201"/>
    </source>
</evidence>
<dbReference type="GO" id="GO:1902201">
    <property type="term" value="P:negative regulation of bacterial-type flagellum-dependent cell motility"/>
    <property type="evidence" value="ECO:0007669"/>
    <property type="project" value="TreeGrafter"/>
</dbReference>
<dbReference type="InterPro" id="IPR000160">
    <property type="entry name" value="GGDEF_dom"/>
</dbReference>
<dbReference type="SMART" id="SM00267">
    <property type="entry name" value="GGDEF"/>
    <property type="match status" value="1"/>
</dbReference>
<protein>
    <recommendedName>
        <fullName evidence="2">diguanylate cyclase</fullName>
        <ecNumber evidence="2">2.7.7.65</ecNumber>
    </recommendedName>
</protein>
<dbReference type="AlphaFoldDB" id="A0A0G3G4W6"/>
<evidence type="ECO:0000256" key="1">
    <source>
        <dbReference type="ARBA" id="ARBA00001946"/>
    </source>
</evidence>
<dbReference type="RefSeq" id="WP_047250850.1">
    <property type="nucleotide sequence ID" value="NZ_CP011367.1"/>
</dbReference>
<dbReference type="EMBL" id="CP011367">
    <property type="protein sequence ID" value="AKJ94552.1"/>
    <property type="molecule type" value="Genomic_DNA"/>
</dbReference>
<evidence type="ECO:0000256" key="2">
    <source>
        <dbReference type="ARBA" id="ARBA00012528"/>
    </source>
</evidence>
<name>A0A0G3G4W6_9GAMM</name>
<evidence type="ECO:0000313" key="5">
    <source>
        <dbReference type="EMBL" id="AKJ94552.1"/>
    </source>
</evidence>
<dbReference type="GO" id="GO:0052621">
    <property type="term" value="F:diguanylate cyclase activity"/>
    <property type="evidence" value="ECO:0007669"/>
    <property type="project" value="UniProtKB-EC"/>
</dbReference>
<dbReference type="GO" id="GO:0043709">
    <property type="term" value="P:cell adhesion involved in single-species biofilm formation"/>
    <property type="evidence" value="ECO:0007669"/>
    <property type="project" value="TreeGrafter"/>
</dbReference>
<dbReference type="InterPro" id="IPR050469">
    <property type="entry name" value="Diguanylate_Cyclase"/>
</dbReference>
<dbReference type="Proteomes" id="UP000064201">
    <property type="component" value="Chromosome"/>
</dbReference>
<dbReference type="SUPFAM" id="SSF55073">
    <property type="entry name" value="Nucleotide cyclase"/>
    <property type="match status" value="1"/>
</dbReference>
<reference evidence="5 6" key="1">
    <citation type="submission" date="2015-04" db="EMBL/GenBank/DDBJ databases">
        <title>Complete Sequence for the Genome of the Thioalkalivibrio versutus D301.</title>
        <authorList>
            <person name="Mu T."/>
            <person name="Zhou J."/>
            <person name="Xu X."/>
        </authorList>
    </citation>
    <scope>NUCLEOTIDE SEQUENCE [LARGE SCALE GENOMIC DNA]</scope>
    <source>
        <strain evidence="5 6">D301</strain>
    </source>
</reference>
<feature type="domain" description="GGDEF" evidence="4">
    <location>
        <begin position="197"/>
        <end position="326"/>
    </location>
</feature>
<comment type="cofactor">
    <cofactor evidence="1">
        <name>Mg(2+)</name>
        <dbReference type="ChEBI" id="CHEBI:18420"/>
    </cofactor>
</comment>
<dbReference type="PANTHER" id="PTHR45138:SF9">
    <property type="entry name" value="DIGUANYLATE CYCLASE DGCM-RELATED"/>
    <property type="match status" value="1"/>
</dbReference>
<dbReference type="PATRIC" id="fig|106634.4.peg.780"/>
<dbReference type="FunFam" id="3.30.70.270:FF:000001">
    <property type="entry name" value="Diguanylate cyclase domain protein"/>
    <property type="match status" value="1"/>
</dbReference>
<organism evidence="5 6">
    <name type="scientific">Thioalkalivibrio versutus</name>
    <dbReference type="NCBI Taxonomy" id="106634"/>
    <lineage>
        <taxon>Bacteria</taxon>
        <taxon>Pseudomonadati</taxon>
        <taxon>Pseudomonadota</taxon>
        <taxon>Gammaproteobacteria</taxon>
        <taxon>Chromatiales</taxon>
        <taxon>Ectothiorhodospiraceae</taxon>
        <taxon>Thioalkalivibrio</taxon>
    </lineage>
</organism>
<dbReference type="EC" id="2.7.7.65" evidence="2"/>
<accession>A0A0G3G4W6</accession>
<dbReference type="OrthoDB" id="9803824at2"/>
<keyword evidence="6" id="KW-1185">Reference proteome</keyword>
<dbReference type="Gene3D" id="3.30.70.270">
    <property type="match status" value="1"/>
</dbReference>
<dbReference type="Pfam" id="PF00990">
    <property type="entry name" value="GGDEF"/>
    <property type="match status" value="1"/>
</dbReference>
<gene>
    <name evidence="5" type="ORF">TVD_03835</name>
</gene>
<dbReference type="InterPro" id="IPR029787">
    <property type="entry name" value="Nucleotide_cyclase"/>
</dbReference>
<dbReference type="STRING" id="106634.TVD_03835"/>